<dbReference type="EMBL" id="CAJOBJ010149389">
    <property type="protein sequence ID" value="CAF4798658.1"/>
    <property type="molecule type" value="Genomic_DNA"/>
</dbReference>
<gene>
    <name evidence="1" type="ORF">GIL414_LOCUS47060</name>
</gene>
<dbReference type="AlphaFoldDB" id="A0A8S3B585"/>
<protein>
    <submittedName>
        <fullName evidence="1">Uncharacterized protein</fullName>
    </submittedName>
</protein>
<name>A0A8S3B585_9BILA</name>
<sequence length="32" mass="3450">SLSHQTGEDNQKTSNGIDTIGGMQLANYWSPV</sequence>
<organism evidence="1 2">
    <name type="scientific">Rotaria magnacalcarata</name>
    <dbReference type="NCBI Taxonomy" id="392030"/>
    <lineage>
        <taxon>Eukaryota</taxon>
        <taxon>Metazoa</taxon>
        <taxon>Spiralia</taxon>
        <taxon>Gnathifera</taxon>
        <taxon>Rotifera</taxon>
        <taxon>Eurotatoria</taxon>
        <taxon>Bdelloidea</taxon>
        <taxon>Philodinida</taxon>
        <taxon>Philodinidae</taxon>
        <taxon>Rotaria</taxon>
    </lineage>
</organism>
<accession>A0A8S3B585</accession>
<evidence type="ECO:0000313" key="1">
    <source>
        <dbReference type="EMBL" id="CAF4798658.1"/>
    </source>
</evidence>
<dbReference type="Proteomes" id="UP000681720">
    <property type="component" value="Unassembled WGS sequence"/>
</dbReference>
<proteinExistence type="predicted"/>
<feature type="non-terminal residue" evidence="1">
    <location>
        <position position="1"/>
    </location>
</feature>
<comment type="caution">
    <text evidence="1">The sequence shown here is derived from an EMBL/GenBank/DDBJ whole genome shotgun (WGS) entry which is preliminary data.</text>
</comment>
<evidence type="ECO:0000313" key="2">
    <source>
        <dbReference type="Proteomes" id="UP000681720"/>
    </source>
</evidence>
<reference evidence="1" key="1">
    <citation type="submission" date="2021-02" db="EMBL/GenBank/DDBJ databases">
        <authorList>
            <person name="Nowell W R."/>
        </authorList>
    </citation>
    <scope>NUCLEOTIDE SEQUENCE</scope>
</reference>